<feature type="compositionally biased region" description="Low complexity" evidence="3">
    <location>
        <begin position="281"/>
        <end position="295"/>
    </location>
</feature>
<evidence type="ECO:0000256" key="1">
    <source>
        <dbReference type="ARBA" id="ARBA00023125"/>
    </source>
</evidence>
<proteinExistence type="inferred from homology"/>
<comment type="subunit">
    <text evidence="2">Homotetramer.</text>
</comment>
<feature type="compositionally biased region" description="Basic residues" evidence="3">
    <location>
        <begin position="341"/>
        <end position="351"/>
    </location>
</feature>
<keyword evidence="5" id="KW-1185">Reference proteome</keyword>
<dbReference type="InterPro" id="IPR012340">
    <property type="entry name" value="NA-bd_OB-fold"/>
</dbReference>
<dbReference type="SUPFAM" id="SSF50249">
    <property type="entry name" value="Nucleic acid-binding proteins"/>
    <property type="match status" value="1"/>
</dbReference>
<evidence type="ECO:0000313" key="5">
    <source>
        <dbReference type="Proteomes" id="UP001183610"/>
    </source>
</evidence>
<dbReference type="HAMAP" id="MF_00984">
    <property type="entry name" value="SSB"/>
    <property type="match status" value="1"/>
</dbReference>
<dbReference type="PROSITE" id="PS50935">
    <property type="entry name" value="SSB"/>
    <property type="match status" value="1"/>
</dbReference>
<accession>A0ABU2QXA1</accession>
<protein>
    <recommendedName>
        <fullName evidence="2">Single-stranded DNA-binding protein</fullName>
        <shortName evidence="2">SSB</shortName>
    </recommendedName>
</protein>
<feature type="region of interest" description="Disordered" evidence="3">
    <location>
        <begin position="268"/>
        <end position="374"/>
    </location>
</feature>
<feature type="compositionally biased region" description="Low complexity" evidence="3">
    <location>
        <begin position="322"/>
        <end position="340"/>
    </location>
</feature>
<evidence type="ECO:0000313" key="4">
    <source>
        <dbReference type="EMBL" id="MDT0408985.1"/>
    </source>
</evidence>
<dbReference type="CDD" id="cd04496">
    <property type="entry name" value="SSB_OBF"/>
    <property type="match status" value="1"/>
</dbReference>
<dbReference type="InterPro" id="IPR011344">
    <property type="entry name" value="ssDNA-bd"/>
</dbReference>
<name>A0ABU2QXA1_9ACTN</name>
<dbReference type="Proteomes" id="UP001183610">
    <property type="component" value="Unassembled WGS sequence"/>
</dbReference>
<dbReference type="GO" id="GO:0003677">
    <property type="term" value="F:DNA binding"/>
    <property type="evidence" value="ECO:0007669"/>
    <property type="project" value="UniProtKB-KW"/>
</dbReference>
<reference evidence="5" key="1">
    <citation type="submission" date="2023-07" db="EMBL/GenBank/DDBJ databases">
        <title>30 novel species of actinomycetes from the DSMZ collection.</title>
        <authorList>
            <person name="Nouioui I."/>
        </authorList>
    </citation>
    <scope>NUCLEOTIDE SEQUENCE [LARGE SCALE GENOMIC DNA]</scope>
    <source>
        <strain evidence="5">DSM 41979</strain>
    </source>
</reference>
<dbReference type="EMBL" id="JAVRET010000013">
    <property type="protein sequence ID" value="MDT0408985.1"/>
    <property type="molecule type" value="Genomic_DNA"/>
</dbReference>
<keyword evidence="1 2" id="KW-0238">DNA-binding</keyword>
<feature type="region of interest" description="Disordered" evidence="3">
    <location>
        <begin position="150"/>
        <end position="179"/>
    </location>
</feature>
<feature type="region of interest" description="Disordered" evidence="3">
    <location>
        <begin position="198"/>
        <end position="241"/>
    </location>
</feature>
<feature type="compositionally biased region" description="Low complexity" evidence="3">
    <location>
        <begin position="157"/>
        <end position="179"/>
    </location>
</feature>
<feature type="compositionally biased region" description="Low complexity" evidence="3">
    <location>
        <begin position="365"/>
        <end position="374"/>
    </location>
</feature>
<comment type="caution">
    <text evidence="4">The sequence shown here is derived from an EMBL/GenBank/DDBJ whole genome shotgun (WGS) entry which is preliminary data.</text>
</comment>
<dbReference type="Pfam" id="PF00436">
    <property type="entry name" value="SSB"/>
    <property type="match status" value="1"/>
</dbReference>
<dbReference type="InterPro" id="IPR000424">
    <property type="entry name" value="Primosome_PriB/ssb"/>
</dbReference>
<feature type="compositionally biased region" description="Polar residues" evidence="3">
    <location>
        <begin position="204"/>
        <end position="218"/>
    </location>
</feature>
<organism evidence="4 5">
    <name type="scientific">Streptomyces evansiae</name>
    <dbReference type="NCBI Taxonomy" id="3075535"/>
    <lineage>
        <taxon>Bacteria</taxon>
        <taxon>Bacillati</taxon>
        <taxon>Actinomycetota</taxon>
        <taxon>Actinomycetes</taxon>
        <taxon>Kitasatosporales</taxon>
        <taxon>Streptomycetaceae</taxon>
        <taxon>Streptomyces</taxon>
    </lineage>
</organism>
<dbReference type="Gene3D" id="2.40.50.140">
    <property type="entry name" value="Nucleic acid-binding proteins"/>
    <property type="match status" value="1"/>
</dbReference>
<sequence length="397" mass="40879">MPERAARRRSEGDEMNDTMVTVVGNVATDLVFRETQGGAMARFRLAVTGRRWHREEQRWVDGHTNFFTVATWRYLAHNVSSSVAIGDPVVVHGRLRLRDEVYEGERRLSAEIDAVSVGHDLARGTSAFRRPPRGDARSDAAATVVARERKYGPASWGPAADAAETAGPATDLGGAARRGPARVGDVVDEMFLRQGAALGGEEMVTSSGGADSGESGQEGQAPAGTDLTPAAPSPGRAPVLAQSAPAPALAPVAPVSSAVPVPAPVAAQPQAPVTVPPSGPSPAAASVPAAKRPVPWVTTPPAPDDEPGARASSRRKATEARVAPSAPEEAEPVATSTPTRATRRPATKRRVRAAEGKPEPGKGVGAEAETGTGALVGVREAVPVGASLGDPDAVPPF</sequence>
<evidence type="ECO:0000256" key="2">
    <source>
        <dbReference type="HAMAP-Rule" id="MF_00984"/>
    </source>
</evidence>
<comment type="caution">
    <text evidence="2">Lacks conserved residue(s) required for the propagation of feature annotation.</text>
</comment>
<dbReference type="RefSeq" id="WP_234009544.1">
    <property type="nucleotide sequence ID" value="NZ_JAVRET010000013.1"/>
</dbReference>
<evidence type="ECO:0000256" key="3">
    <source>
        <dbReference type="SAM" id="MobiDB-lite"/>
    </source>
</evidence>
<gene>
    <name evidence="4" type="ORF">RM698_07935</name>
</gene>